<dbReference type="OrthoDB" id="5197879at2759"/>
<keyword evidence="1" id="KW-0472">Membrane</keyword>
<comment type="caution">
    <text evidence="2">The sequence shown here is derived from an EMBL/GenBank/DDBJ whole genome shotgun (WGS) entry which is preliminary data.</text>
</comment>
<dbReference type="AlphaFoldDB" id="A0A1Y2DFT0"/>
<dbReference type="RefSeq" id="XP_040711175.1">
    <property type="nucleotide sequence ID" value="XM_040864414.1"/>
</dbReference>
<gene>
    <name evidence="2" type="ORF">BCR38DRAFT_489619</name>
</gene>
<feature type="transmembrane region" description="Helical" evidence="1">
    <location>
        <begin position="20"/>
        <end position="44"/>
    </location>
</feature>
<reference evidence="2 3" key="1">
    <citation type="submission" date="2016-07" db="EMBL/GenBank/DDBJ databases">
        <title>Pervasive Adenine N6-methylation of Active Genes in Fungi.</title>
        <authorList>
            <consortium name="DOE Joint Genome Institute"/>
            <person name="Mondo S.J."/>
            <person name="Dannebaum R.O."/>
            <person name="Kuo R.C."/>
            <person name="Labutti K."/>
            <person name="Haridas S."/>
            <person name="Kuo A."/>
            <person name="Salamov A."/>
            <person name="Ahrendt S.R."/>
            <person name="Lipzen A."/>
            <person name="Sullivan W."/>
            <person name="Andreopoulos W.B."/>
            <person name="Clum A."/>
            <person name="Lindquist E."/>
            <person name="Daum C."/>
            <person name="Ramamoorthy G.K."/>
            <person name="Gryganskyi A."/>
            <person name="Culley D."/>
            <person name="Magnuson J.K."/>
            <person name="James T.Y."/>
            <person name="O'Malley M.A."/>
            <person name="Stajich J.E."/>
            <person name="Spatafora J.W."/>
            <person name="Visel A."/>
            <person name="Grigoriev I.V."/>
        </authorList>
    </citation>
    <scope>NUCLEOTIDE SEQUENCE [LARGE SCALE GENOMIC DNA]</scope>
    <source>
        <strain evidence="2 3">CBS 129021</strain>
    </source>
</reference>
<keyword evidence="1" id="KW-1133">Transmembrane helix</keyword>
<accession>A0A1Y2DFT0</accession>
<dbReference type="GeneID" id="63780626"/>
<sequence length="104" mass="11502">MSLLLLKYVKISEWSKLTYVQWLVLAIYTGAFIFNLSAAVLQFGVDLSSTYGSCEVATLICLALYVSTKLVSLISILLPSLLLSSQTKTASLVIYGRESRKFPE</sequence>
<keyword evidence="3" id="KW-1185">Reference proteome</keyword>
<evidence type="ECO:0000256" key="1">
    <source>
        <dbReference type="SAM" id="Phobius"/>
    </source>
</evidence>
<keyword evidence="1" id="KW-0812">Transmembrane</keyword>
<evidence type="ECO:0000313" key="3">
    <source>
        <dbReference type="Proteomes" id="UP000193689"/>
    </source>
</evidence>
<organism evidence="2 3">
    <name type="scientific">Pseudomassariella vexata</name>
    <dbReference type="NCBI Taxonomy" id="1141098"/>
    <lineage>
        <taxon>Eukaryota</taxon>
        <taxon>Fungi</taxon>
        <taxon>Dikarya</taxon>
        <taxon>Ascomycota</taxon>
        <taxon>Pezizomycotina</taxon>
        <taxon>Sordariomycetes</taxon>
        <taxon>Xylariomycetidae</taxon>
        <taxon>Amphisphaeriales</taxon>
        <taxon>Pseudomassariaceae</taxon>
        <taxon>Pseudomassariella</taxon>
    </lineage>
</organism>
<dbReference type="EMBL" id="MCFJ01000017">
    <property type="protein sequence ID" value="ORY58140.1"/>
    <property type="molecule type" value="Genomic_DNA"/>
</dbReference>
<name>A0A1Y2DFT0_9PEZI</name>
<evidence type="ECO:0000313" key="2">
    <source>
        <dbReference type="EMBL" id="ORY58140.1"/>
    </source>
</evidence>
<dbReference type="InParanoid" id="A0A1Y2DFT0"/>
<protein>
    <submittedName>
        <fullName evidence="2">Uncharacterized protein</fullName>
    </submittedName>
</protein>
<feature type="transmembrane region" description="Helical" evidence="1">
    <location>
        <begin position="56"/>
        <end position="78"/>
    </location>
</feature>
<dbReference type="Proteomes" id="UP000193689">
    <property type="component" value="Unassembled WGS sequence"/>
</dbReference>
<proteinExistence type="predicted"/>